<protein>
    <recommendedName>
        <fullName evidence="2">K Homology domain-containing protein</fullName>
    </recommendedName>
</protein>
<comment type="caution">
    <text evidence="3">The sequence shown here is derived from an EMBL/GenBank/DDBJ whole genome shotgun (WGS) entry which is preliminary data.</text>
</comment>
<proteinExistence type="predicted"/>
<keyword evidence="4" id="KW-1185">Reference proteome</keyword>
<dbReference type="GO" id="GO:0003723">
    <property type="term" value="F:RNA binding"/>
    <property type="evidence" value="ECO:0007669"/>
    <property type="project" value="UniProtKB-UniRule"/>
</dbReference>
<sequence length="368" mass="41228">MFPLLYDRRSSSNSPITILEEESFADIVIDHVSSSKPVFLKSITGNLNDFSHVDIHQNKISKVMIIATINDIFKFISSYGPNTFSEESSPEENITRLVINIVKIGALTGDIFLEITGPAQNVSNALELFLTKTKIQSSFSGISQNINTIKYSINILVSRDLLFISHISEDGLSFKSNFQPYSLVPGYLLRIISSDSSAIVKWIISSAELSLNGPPKVNVSFILKYIHPVSNFLLEQKPEGVTSTNSSSSNLKRPAESVETREVLDRNIKKRLIEDQTCELIELSRKEITYLIGRKGQKIQQIRAESMANVKVIPINTLNSSQVAIKVFKSSDVTQFLRISGNKSEVQSAMSMVEREIYNYRMDGITKY</sequence>
<dbReference type="AlphaFoldDB" id="A0A9P8TBU3"/>
<reference evidence="3" key="2">
    <citation type="submission" date="2021-01" db="EMBL/GenBank/DDBJ databases">
        <authorList>
            <person name="Schikora-Tamarit M.A."/>
        </authorList>
    </citation>
    <scope>NUCLEOTIDE SEQUENCE</scope>
    <source>
        <strain evidence="3">CBS6341</strain>
    </source>
</reference>
<dbReference type="InterPro" id="IPR004088">
    <property type="entry name" value="KH_dom_type_1"/>
</dbReference>
<feature type="domain" description="K Homology" evidence="2">
    <location>
        <begin position="275"/>
        <end position="358"/>
    </location>
</feature>
<name>A0A9P8TBU3_9ASCO</name>
<accession>A0A9P8TBU3</accession>
<dbReference type="SMART" id="SM00322">
    <property type="entry name" value="KH"/>
    <property type="match status" value="1"/>
</dbReference>
<dbReference type="OrthoDB" id="442947at2759"/>
<dbReference type="Pfam" id="PF00013">
    <property type="entry name" value="KH_1"/>
    <property type="match status" value="1"/>
</dbReference>
<reference evidence="3" key="1">
    <citation type="journal article" date="2021" name="Open Biol.">
        <title>Shared evolutionary footprints suggest mitochondrial oxidative damage underlies multiple complex I losses in fungi.</title>
        <authorList>
            <person name="Schikora-Tamarit M.A."/>
            <person name="Marcet-Houben M."/>
            <person name="Nosek J."/>
            <person name="Gabaldon T."/>
        </authorList>
    </citation>
    <scope>NUCLEOTIDE SEQUENCE</scope>
    <source>
        <strain evidence="3">CBS6341</strain>
    </source>
</reference>
<evidence type="ECO:0000313" key="3">
    <source>
        <dbReference type="EMBL" id="KAH3672770.1"/>
    </source>
</evidence>
<evidence type="ECO:0000256" key="1">
    <source>
        <dbReference type="PROSITE-ProRule" id="PRU00117"/>
    </source>
</evidence>
<dbReference type="InterPro" id="IPR036612">
    <property type="entry name" value="KH_dom_type_1_sf"/>
</dbReference>
<evidence type="ECO:0000313" key="4">
    <source>
        <dbReference type="Proteomes" id="UP000769528"/>
    </source>
</evidence>
<dbReference type="Gene3D" id="3.30.1370.10">
    <property type="entry name" value="K Homology domain, type 1"/>
    <property type="match status" value="1"/>
</dbReference>
<evidence type="ECO:0000259" key="2">
    <source>
        <dbReference type="SMART" id="SM00322"/>
    </source>
</evidence>
<dbReference type="EMBL" id="JAEUBF010001113">
    <property type="protein sequence ID" value="KAH3672770.1"/>
    <property type="molecule type" value="Genomic_DNA"/>
</dbReference>
<keyword evidence="1" id="KW-0694">RNA-binding</keyword>
<organism evidence="3 4">
    <name type="scientific">Wickerhamomyces mucosus</name>
    <dbReference type="NCBI Taxonomy" id="1378264"/>
    <lineage>
        <taxon>Eukaryota</taxon>
        <taxon>Fungi</taxon>
        <taxon>Dikarya</taxon>
        <taxon>Ascomycota</taxon>
        <taxon>Saccharomycotina</taxon>
        <taxon>Saccharomycetes</taxon>
        <taxon>Phaffomycetales</taxon>
        <taxon>Wickerhamomycetaceae</taxon>
        <taxon>Wickerhamomyces</taxon>
    </lineage>
</organism>
<dbReference type="Proteomes" id="UP000769528">
    <property type="component" value="Unassembled WGS sequence"/>
</dbReference>
<gene>
    <name evidence="3" type="ORF">WICMUC_004176</name>
</gene>
<dbReference type="SUPFAM" id="SSF54791">
    <property type="entry name" value="Eukaryotic type KH-domain (KH-domain type I)"/>
    <property type="match status" value="1"/>
</dbReference>
<dbReference type="InterPro" id="IPR004087">
    <property type="entry name" value="KH_dom"/>
</dbReference>
<dbReference type="PROSITE" id="PS50084">
    <property type="entry name" value="KH_TYPE_1"/>
    <property type="match status" value="1"/>
</dbReference>